<keyword evidence="7 10" id="KW-1133">Transmembrane helix</keyword>
<feature type="transmembrane region" description="Helical" evidence="10">
    <location>
        <begin position="48"/>
        <end position="70"/>
    </location>
</feature>
<dbReference type="PANTHER" id="PTHR19139">
    <property type="entry name" value="AQUAPORIN TRANSPORTER"/>
    <property type="match status" value="1"/>
</dbReference>
<comment type="caution">
    <text evidence="11">The sequence shown here is derived from an EMBL/GenBank/DDBJ whole genome shotgun (WGS) entry which is preliminary data.</text>
</comment>
<accession>A0A2J7QVB2</accession>
<evidence type="ECO:0000313" key="12">
    <source>
        <dbReference type="Proteomes" id="UP000235965"/>
    </source>
</evidence>
<proteinExistence type="inferred from homology"/>
<evidence type="ECO:0000256" key="7">
    <source>
        <dbReference type="ARBA" id="ARBA00022989"/>
    </source>
</evidence>
<feature type="transmembrane region" description="Helical" evidence="10">
    <location>
        <begin position="122"/>
        <end position="139"/>
    </location>
</feature>
<dbReference type="InterPro" id="IPR000425">
    <property type="entry name" value="MIP"/>
</dbReference>
<dbReference type="GO" id="GO:0005886">
    <property type="term" value="C:plasma membrane"/>
    <property type="evidence" value="ECO:0007669"/>
    <property type="project" value="TreeGrafter"/>
</dbReference>
<feature type="transmembrane region" description="Helical" evidence="10">
    <location>
        <begin position="213"/>
        <end position="234"/>
    </location>
</feature>
<dbReference type="InterPro" id="IPR023271">
    <property type="entry name" value="Aquaporin-like"/>
</dbReference>
<dbReference type="PANTHER" id="PTHR19139:SF291">
    <property type="entry name" value="AQUAPORIN"/>
    <property type="match status" value="1"/>
</dbReference>
<evidence type="ECO:0000256" key="3">
    <source>
        <dbReference type="ARBA" id="ARBA00011881"/>
    </source>
</evidence>
<comment type="subunit">
    <text evidence="3">Homotetramer.</text>
</comment>
<keyword evidence="12" id="KW-1185">Reference proteome</keyword>
<dbReference type="InterPro" id="IPR034294">
    <property type="entry name" value="Aquaporin_transptr"/>
</dbReference>
<dbReference type="Gene3D" id="1.20.1080.10">
    <property type="entry name" value="Glycerol uptake facilitator protein"/>
    <property type="match status" value="1"/>
</dbReference>
<dbReference type="Proteomes" id="UP000235965">
    <property type="component" value="Unassembled WGS sequence"/>
</dbReference>
<keyword evidence="6" id="KW-0677">Repeat</keyword>
<dbReference type="SUPFAM" id="SSF81338">
    <property type="entry name" value="Aquaporin-like"/>
    <property type="match status" value="2"/>
</dbReference>
<dbReference type="STRING" id="105785.A0A2J7QVB2"/>
<evidence type="ECO:0000256" key="2">
    <source>
        <dbReference type="ARBA" id="ARBA00006175"/>
    </source>
</evidence>
<keyword evidence="5 9" id="KW-0812">Transmembrane</keyword>
<evidence type="ECO:0000256" key="1">
    <source>
        <dbReference type="ARBA" id="ARBA00004141"/>
    </source>
</evidence>
<sequence length="248" mass="26918">MDWIDLTQDRDKWRALMNTAVGHVSGCHINPAVTCGLFISGHVSILKALFYIIVQCIGAVAGAAVLEVLTPKDVRNSLGMTTISGLVTPLQGFFMEALITFVLVLTVEAVCDDRRTDVKGSAPLAIGLSITTCHLGALLPRHPPKWKVKGELCKQMKCGEVMMDATLSRTSAQETKQDLHACCIAKIKYTGASMNPARTFGPAVITGSWDNHWVYWAGPILGGLVAGAVYRFLFQARKGEDETSSYDF</sequence>
<keyword evidence="4 9" id="KW-0813">Transport</keyword>
<dbReference type="EMBL" id="NEVH01010478">
    <property type="protein sequence ID" value="PNF32516.1"/>
    <property type="molecule type" value="Genomic_DNA"/>
</dbReference>
<evidence type="ECO:0000256" key="4">
    <source>
        <dbReference type="ARBA" id="ARBA00022448"/>
    </source>
</evidence>
<evidence type="ECO:0000256" key="9">
    <source>
        <dbReference type="RuleBase" id="RU000477"/>
    </source>
</evidence>
<dbReference type="Pfam" id="PF00230">
    <property type="entry name" value="MIP"/>
    <property type="match status" value="2"/>
</dbReference>
<dbReference type="GO" id="GO:0015267">
    <property type="term" value="F:channel activity"/>
    <property type="evidence" value="ECO:0007669"/>
    <property type="project" value="InterPro"/>
</dbReference>
<evidence type="ECO:0000256" key="10">
    <source>
        <dbReference type="SAM" id="Phobius"/>
    </source>
</evidence>
<organism evidence="11 12">
    <name type="scientific">Cryptotermes secundus</name>
    <dbReference type="NCBI Taxonomy" id="105785"/>
    <lineage>
        <taxon>Eukaryota</taxon>
        <taxon>Metazoa</taxon>
        <taxon>Ecdysozoa</taxon>
        <taxon>Arthropoda</taxon>
        <taxon>Hexapoda</taxon>
        <taxon>Insecta</taxon>
        <taxon>Pterygota</taxon>
        <taxon>Neoptera</taxon>
        <taxon>Polyneoptera</taxon>
        <taxon>Dictyoptera</taxon>
        <taxon>Blattodea</taxon>
        <taxon>Blattoidea</taxon>
        <taxon>Termitoidae</taxon>
        <taxon>Kalotermitidae</taxon>
        <taxon>Cryptotermitinae</taxon>
        <taxon>Cryptotermes</taxon>
    </lineage>
</organism>
<evidence type="ECO:0000256" key="6">
    <source>
        <dbReference type="ARBA" id="ARBA00022737"/>
    </source>
</evidence>
<dbReference type="InParanoid" id="A0A2J7QVB2"/>
<dbReference type="AlphaFoldDB" id="A0A2J7QVB2"/>
<evidence type="ECO:0000256" key="5">
    <source>
        <dbReference type="ARBA" id="ARBA00022692"/>
    </source>
</evidence>
<gene>
    <name evidence="11" type="primary">AQP_0</name>
    <name evidence="11" type="ORF">B7P43_G03874</name>
</gene>
<feature type="transmembrane region" description="Helical" evidence="10">
    <location>
        <begin position="90"/>
        <end position="110"/>
    </location>
</feature>
<dbReference type="CDD" id="cd00333">
    <property type="entry name" value="MIP"/>
    <property type="match status" value="1"/>
</dbReference>
<dbReference type="FunCoup" id="A0A2J7QVB2">
    <property type="interactions" value="44"/>
</dbReference>
<dbReference type="PRINTS" id="PR00783">
    <property type="entry name" value="MINTRINSICP"/>
</dbReference>
<comment type="subcellular location">
    <subcellularLocation>
        <location evidence="1">Membrane</location>
        <topology evidence="1">Multi-pass membrane protein</topology>
    </subcellularLocation>
</comment>
<name>A0A2J7QVB2_9NEOP</name>
<protein>
    <submittedName>
        <fullName evidence="11">Aquaporin AQPcic</fullName>
    </submittedName>
</protein>
<evidence type="ECO:0000313" key="11">
    <source>
        <dbReference type="EMBL" id="PNF32516.1"/>
    </source>
</evidence>
<keyword evidence="8 10" id="KW-0472">Membrane</keyword>
<comment type="similarity">
    <text evidence="2 9">Belongs to the MIP/aquaporin (TC 1.A.8) family.</text>
</comment>
<reference evidence="11 12" key="1">
    <citation type="submission" date="2017-12" db="EMBL/GenBank/DDBJ databases">
        <title>Hemimetabolous genomes reveal molecular basis of termite eusociality.</title>
        <authorList>
            <person name="Harrison M.C."/>
            <person name="Jongepier E."/>
            <person name="Robertson H.M."/>
            <person name="Arning N."/>
            <person name="Bitard-Feildel T."/>
            <person name="Chao H."/>
            <person name="Childers C.P."/>
            <person name="Dinh H."/>
            <person name="Doddapaneni H."/>
            <person name="Dugan S."/>
            <person name="Gowin J."/>
            <person name="Greiner C."/>
            <person name="Han Y."/>
            <person name="Hu H."/>
            <person name="Hughes D.S.T."/>
            <person name="Huylmans A.-K."/>
            <person name="Kemena C."/>
            <person name="Kremer L.P.M."/>
            <person name="Lee S.L."/>
            <person name="Lopez-Ezquerra A."/>
            <person name="Mallet L."/>
            <person name="Monroy-Kuhn J.M."/>
            <person name="Moser A."/>
            <person name="Murali S.C."/>
            <person name="Muzny D.M."/>
            <person name="Otani S."/>
            <person name="Piulachs M.-D."/>
            <person name="Poelchau M."/>
            <person name="Qu J."/>
            <person name="Schaub F."/>
            <person name="Wada-Katsumata A."/>
            <person name="Worley K.C."/>
            <person name="Xie Q."/>
            <person name="Ylla G."/>
            <person name="Poulsen M."/>
            <person name="Gibbs R.A."/>
            <person name="Schal C."/>
            <person name="Richards S."/>
            <person name="Belles X."/>
            <person name="Korb J."/>
            <person name="Bornberg-Bauer E."/>
        </authorList>
    </citation>
    <scope>NUCLEOTIDE SEQUENCE [LARGE SCALE GENOMIC DNA]</scope>
    <source>
        <tissue evidence="11">Whole body</tissue>
    </source>
</reference>
<dbReference type="OrthoDB" id="3222at2759"/>
<evidence type="ECO:0000256" key="8">
    <source>
        <dbReference type="ARBA" id="ARBA00023136"/>
    </source>
</evidence>